<evidence type="ECO:0000256" key="2">
    <source>
        <dbReference type="ARBA" id="ARBA00022659"/>
    </source>
</evidence>
<organism evidence="8 9">
    <name type="scientific">Ciona savignyi</name>
    <name type="common">Pacific transparent sea squirt</name>
    <dbReference type="NCBI Taxonomy" id="51511"/>
    <lineage>
        <taxon>Eukaryota</taxon>
        <taxon>Metazoa</taxon>
        <taxon>Chordata</taxon>
        <taxon>Tunicata</taxon>
        <taxon>Ascidiacea</taxon>
        <taxon>Phlebobranchia</taxon>
        <taxon>Cionidae</taxon>
        <taxon>Ciona</taxon>
    </lineage>
</organism>
<evidence type="ECO:0000256" key="5">
    <source>
        <dbReference type="PROSITE-ProRule" id="PRU00302"/>
    </source>
</evidence>
<keyword evidence="4" id="KW-1015">Disulfide bond</keyword>
<evidence type="ECO:0000313" key="8">
    <source>
        <dbReference type="Ensembl" id="ENSCSAVP00000013014.1"/>
    </source>
</evidence>
<keyword evidence="9" id="KW-1185">Reference proteome</keyword>
<evidence type="ECO:0000259" key="7">
    <source>
        <dbReference type="PROSITE" id="PS50923"/>
    </source>
</evidence>
<reference evidence="8" key="3">
    <citation type="submission" date="2025-09" db="UniProtKB">
        <authorList>
            <consortium name="Ensembl"/>
        </authorList>
    </citation>
    <scope>IDENTIFICATION</scope>
</reference>
<evidence type="ECO:0000256" key="6">
    <source>
        <dbReference type="SAM" id="SignalP"/>
    </source>
</evidence>
<dbReference type="InterPro" id="IPR035976">
    <property type="entry name" value="Sushi/SCR/CCP_sf"/>
</dbReference>
<dbReference type="SMART" id="SM00032">
    <property type="entry name" value="CCP"/>
    <property type="match status" value="3"/>
</dbReference>
<name>H2Z602_CIOSA</name>
<dbReference type="PANTHER" id="PTHR45785">
    <property type="entry name" value="COMPLEMENT FACTOR H-RELATED"/>
    <property type="match status" value="1"/>
</dbReference>
<feature type="chain" id="PRO_5003579014" description="Sushi domain-containing protein" evidence="6">
    <location>
        <begin position="17"/>
        <end position="226"/>
    </location>
</feature>
<dbReference type="AlphaFoldDB" id="H2Z602"/>
<dbReference type="InterPro" id="IPR000436">
    <property type="entry name" value="Sushi_SCR_CCP_dom"/>
</dbReference>
<dbReference type="PANTHER" id="PTHR45785:SF2">
    <property type="entry name" value="COMPLEMENT FACTOR H-RELATED"/>
    <property type="match status" value="1"/>
</dbReference>
<evidence type="ECO:0000256" key="3">
    <source>
        <dbReference type="ARBA" id="ARBA00022729"/>
    </source>
</evidence>
<keyword evidence="3 6" id="KW-0732">Signal</keyword>
<dbReference type="SUPFAM" id="SSF57535">
    <property type="entry name" value="Complement control module/SCR domain"/>
    <property type="match status" value="3"/>
</dbReference>
<dbReference type="CDD" id="cd00033">
    <property type="entry name" value="CCP"/>
    <property type="match status" value="2"/>
</dbReference>
<evidence type="ECO:0000256" key="4">
    <source>
        <dbReference type="ARBA" id="ARBA00023157"/>
    </source>
</evidence>
<keyword evidence="2 5" id="KW-0768">Sushi</keyword>
<dbReference type="Ensembl" id="ENSCSAVT00000013163.1">
    <property type="protein sequence ID" value="ENSCSAVP00000013014.1"/>
    <property type="gene ID" value="ENSCSAVG00000007643.1"/>
</dbReference>
<dbReference type="GeneTree" id="ENSGT00730000112064"/>
<dbReference type="InterPro" id="IPR051503">
    <property type="entry name" value="ComplSys_Reg/VirEntry_Med"/>
</dbReference>
<dbReference type="Gene3D" id="2.10.70.10">
    <property type="entry name" value="Complement Module, domain 1"/>
    <property type="match status" value="3"/>
</dbReference>
<dbReference type="HOGENOM" id="CLU_1291529_0_0_1"/>
<comment type="caution">
    <text evidence="5">Lacks conserved residue(s) required for the propagation of feature annotation.</text>
</comment>
<sequence length="226" mass="23270">MLCWFLEFIYCTSCPGAPTPGVNGNGPTYTPAKVVLGGNDRYRSTTMAIYGCNGNTFFPVGTSESITCNAGTWNPNAAPTCAAVCNTAPAEQANGIAPTYAPVGVVLSGVARYRQGTVATYNCIDNYALASGLSNQITCTVAPNWSPNSSPLCTKACTAAPAAANANGDPPTYDTAQLNLGQGISYSSGTKATYNCKTDYALGDSVSSILTCQGSTGWSPSSAPFW</sequence>
<dbReference type="PROSITE" id="PS50923">
    <property type="entry name" value="SUSHI"/>
    <property type="match status" value="2"/>
</dbReference>
<feature type="signal peptide" evidence="6">
    <location>
        <begin position="1"/>
        <end position="16"/>
    </location>
</feature>
<dbReference type="Pfam" id="PF00084">
    <property type="entry name" value="Sushi"/>
    <property type="match status" value="2"/>
</dbReference>
<comment type="subcellular location">
    <subcellularLocation>
        <location evidence="1">Virion</location>
    </subcellularLocation>
</comment>
<reference evidence="8" key="2">
    <citation type="submission" date="2025-08" db="UniProtKB">
        <authorList>
            <consortium name="Ensembl"/>
        </authorList>
    </citation>
    <scope>IDENTIFICATION</scope>
</reference>
<evidence type="ECO:0000256" key="1">
    <source>
        <dbReference type="ARBA" id="ARBA00004328"/>
    </source>
</evidence>
<proteinExistence type="predicted"/>
<protein>
    <recommendedName>
        <fullName evidence="7">Sushi domain-containing protein</fullName>
    </recommendedName>
</protein>
<dbReference type="Proteomes" id="UP000007875">
    <property type="component" value="Unassembled WGS sequence"/>
</dbReference>
<feature type="domain" description="Sushi" evidence="7">
    <location>
        <begin position="83"/>
        <end position="155"/>
    </location>
</feature>
<accession>H2Z602</accession>
<evidence type="ECO:0000313" key="9">
    <source>
        <dbReference type="Proteomes" id="UP000007875"/>
    </source>
</evidence>
<reference evidence="9" key="1">
    <citation type="submission" date="2003-08" db="EMBL/GenBank/DDBJ databases">
        <authorList>
            <person name="Birren B."/>
            <person name="Nusbaum C."/>
            <person name="Abebe A."/>
            <person name="Abouelleil A."/>
            <person name="Adekoya E."/>
            <person name="Ait-zahra M."/>
            <person name="Allen N."/>
            <person name="Allen T."/>
            <person name="An P."/>
            <person name="Anderson M."/>
            <person name="Anderson S."/>
            <person name="Arachchi H."/>
            <person name="Armbruster J."/>
            <person name="Bachantsang P."/>
            <person name="Baldwin J."/>
            <person name="Barry A."/>
            <person name="Bayul T."/>
            <person name="Blitshsteyn B."/>
            <person name="Bloom T."/>
            <person name="Blye J."/>
            <person name="Boguslavskiy L."/>
            <person name="Borowsky M."/>
            <person name="Boukhgalter B."/>
            <person name="Brunache A."/>
            <person name="Butler J."/>
            <person name="Calixte N."/>
            <person name="Calvo S."/>
            <person name="Camarata J."/>
            <person name="Campo K."/>
            <person name="Chang J."/>
            <person name="Cheshatsang Y."/>
            <person name="Citroen M."/>
            <person name="Collymore A."/>
            <person name="Considine T."/>
            <person name="Cook A."/>
            <person name="Cooke P."/>
            <person name="Corum B."/>
            <person name="Cuomo C."/>
            <person name="David R."/>
            <person name="Dawoe T."/>
            <person name="Degray S."/>
            <person name="Dodge S."/>
            <person name="Dooley K."/>
            <person name="Dorje P."/>
            <person name="Dorjee K."/>
            <person name="Dorris L."/>
            <person name="Duffey N."/>
            <person name="Dupes A."/>
            <person name="Elkins T."/>
            <person name="Engels R."/>
            <person name="Erickson J."/>
            <person name="Farina A."/>
            <person name="Faro S."/>
            <person name="Ferreira P."/>
            <person name="Fischer H."/>
            <person name="Fitzgerald M."/>
            <person name="Foley K."/>
            <person name="Gage D."/>
            <person name="Galagan J."/>
            <person name="Gearin G."/>
            <person name="Gnerre S."/>
            <person name="Gnirke A."/>
            <person name="Goyette A."/>
            <person name="Graham J."/>
            <person name="Grandbois E."/>
            <person name="Gyaltsen K."/>
            <person name="Hafez N."/>
            <person name="Hagopian D."/>
            <person name="Hagos B."/>
            <person name="Hall J."/>
            <person name="Hatcher B."/>
            <person name="Heller A."/>
            <person name="Higgins H."/>
            <person name="Honan T."/>
            <person name="Horn A."/>
            <person name="Houde N."/>
            <person name="Hughes L."/>
            <person name="Hulme W."/>
            <person name="Husby E."/>
            <person name="Iliev I."/>
            <person name="Jaffe D."/>
            <person name="Jones C."/>
            <person name="Kamal M."/>
            <person name="Kamat A."/>
            <person name="Kamvysselis M."/>
            <person name="Karlsson E."/>
            <person name="Kells C."/>
            <person name="Kieu A."/>
            <person name="Kisner P."/>
            <person name="Kodira C."/>
            <person name="Kulbokas E."/>
            <person name="Labutti K."/>
            <person name="Lama D."/>
            <person name="Landers T."/>
            <person name="Leger J."/>
            <person name="Levine S."/>
            <person name="Lewis D."/>
            <person name="Lewis T."/>
            <person name="Lindblad-toh K."/>
            <person name="Liu X."/>
            <person name="Lokyitsang T."/>
            <person name="Lokyitsang Y."/>
            <person name="Lucien O."/>
            <person name="Lui A."/>
            <person name="Ma L.J."/>
            <person name="Mabbitt R."/>
            <person name="Macdonald J."/>
            <person name="Maclean C."/>
            <person name="Major J."/>
            <person name="Manning J."/>
            <person name="Marabella R."/>
            <person name="Maru K."/>
            <person name="Matthews C."/>
            <person name="Mauceli E."/>
            <person name="Mccarthy M."/>
            <person name="Mcdonough S."/>
            <person name="Mcghee T."/>
            <person name="Meldrim J."/>
            <person name="Meneus L."/>
            <person name="Mesirov J."/>
            <person name="Mihalev A."/>
            <person name="Mihova T."/>
            <person name="Mikkelsen T."/>
            <person name="Mlenga V."/>
            <person name="Moru K."/>
            <person name="Mozes J."/>
            <person name="Mulrain L."/>
            <person name="Munson G."/>
            <person name="Naylor J."/>
            <person name="Newes C."/>
            <person name="Nguyen C."/>
            <person name="Nguyen N."/>
            <person name="Nguyen T."/>
            <person name="Nicol R."/>
            <person name="Nielsen C."/>
            <person name="Nizzari M."/>
            <person name="Norbu C."/>
            <person name="Norbu N."/>
            <person name="O'donnell P."/>
            <person name="Okoawo O."/>
            <person name="O'leary S."/>
            <person name="Omotosho B."/>
            <person name="O'neill K."/>
            <person name="Osman S."/>
            <person name="Parker S."/>
            <person name="Perrin D."/>
            <person name="Phunkhang P."/>
            <person name="Piqani B."/>
            <person name="Purcell S."/>
            <person name="Rachupka T."/>
            <person name="Ramasamy U."/>
            <person name="Rameau R."/>
            <person name="Ray V."/>
            <person name="Raymond C."/>
            <person name="Retta R."/>
            <person name="Richardson S."/>
            <person name="Rise C."/>
            <person name="Rodriguez J."/>
            <person name="Rogers J."/>
            <person name="Rogov P."/>
            <person name="Rutman M."/>
            <person name="Schupbach R."/>
            <person name="Seaman C."/>
            <person name="Settipalli S."/>
            <person name="Sharpe T."/>
            <person name="Sheridan J."/>
            <person name="Sherpa N."/>
            <person name="Shi J."/>
            <person name="Smirnov S."/>
            <person name="Smith C."/>
            <person name="Sougnez C."/>
            <person name="Spencer B."/>
            <person name="Stalker J."/>
            <person name="Stange-thomann N."/>
            <person name="Stavropoulos S."/>
            <person name="Stetson K."/>
            <person name="Stone C."/>
            <person name="Stone S."/>
            <person name="Stubbs M."/>
            <person name="Talamas J."/>
            <person name="Tchuinga P."/>
            <person name="Tenzing P."/>
            <person name="Tesfaye S."/>
            <person name="Theodore J."/>
            <person name="Thoulutsang Y."/>
            <person name="Topham K."/>
            <person name="Towey S."/>
            <person name="Tsamla T."/>
            <person name="Tsomo N."/>
            <person name="Vallee D."/>
            <person name="Vassiliev H."/>
            <person name="Venkataraman V."/>
            <person name="Vinson J."/>
            <person name="Vo A."/>
            <person name="Wade C."/>
            <person name="Wang S."/>
            <person name="Wangchuk T."/>
            <person name="Wangdi T."/>
            <person name="Whittaker C."/>
            <person name="Wilkinson J."/>
            <person name="Wu Y."/>
            <person name="Wyman D."/>
            <person name="Yadav S."/>
            <person name="Yang S."/>
            <person name="Yang X."/>
            <person name="Yeager S."/>
            <person name="Yee E."/>
            <person name="Young G."/>
            <person name="Zainoun J."/>
            <person name="Zembeck L."/>
            <person name="Zimmer A."/>
            <person name="Zody M."/>
            <person name="Lander E."/>
        </authorList>
    </citation>
    <scope>NUCLEOTIDE SEQUENCE [LARGE SCALE GENOMIC DNA]</scope>
</reference>
<feature type="domain" description="Sushi" evidence="7">
    <location>
        <begin position="165"/>
        <end position="226"/>
    </location>
</feature>